<proteinExistence type="predicted"/>
<dbReference type="PANTHER" id="PTHR30055">
    <property type="entry name" value="HTH-TYPE TRANSCRIPTIONAL REGULATOR RUTR"/>
    <property type="match status" value="1"/>
</dbReference>
<dbReference type="RefSeq" id="WP_062541365.1">
    <property type="nucleotide sequence ID" value="NZ_BBUN01000387.1"/>
</dbReference>
<keyword evidence="1" id="KW-0805">Transcription regulation</keyword>
<organism evidence="6 7">
    <name type="scientific">Mycobacterium celatum</name>
    <dbReference type="NCBI Taxonomy" id="28045"/>
    <lineage>
        <taxon>Bacteria</taxon>
        <taxon>Bacillati</taxon>
        <taxon>Actinomycetota</taxon>
        <taxon>Actinomycetes</taxon>
        <taxon>Mycobacteriales</taxon>
        <taxon>Mycobacteriaceae</taxon>
        <taxon>Mycobacterium</taxon>
    </lineage>
</organism>
<dbReference type="Pfam" id="PF00440">
    <property type="entry name" value="TetR_N"/>
    <property type="match status" value="1"/>
</dbReference>
<evidence type="ECO:0000259" key="5">
    <source>
        <dbReference type="PROSITE" id="PS50977"/>
    </source>
</evidence>
<evidence type="ECO:0000256" key="2">
    <source>
        <dbReference type="ARBA" id="ARBA00023125"/>
    </source>
</evidence>
<dbReference type="AlphaFoldDB" id="A0A1X1RUQ7"/>
<dbReference type="Proteomes" id="UP000193907">
    <property type="component" value="Unassembled WGS sequence"/>
</dbReference>
<evidence type="ECO:0000256" key="3">
    <source>
        <dbReference type="ARBA" id="ARBA00023163"/>
    </source>
</evidence>
<feature type="domain" description="HTH tetR-type" evidence="5">
    <location>
        <begin position="20"/>
        <end position="79"/>
    </location>
</feature>
<keyword evidence="3" id="KW-0804">Transcription</keyword>
<keyword evidence="7" id="KW-1185">Reference proteome</keyword>
<dbReference type="PRINTS" id="PR00455">
    <property type="entry name" value="HTHTETR"/>
</dbReference>
<dbReference type="SUPFAM" id="SSF46689">
    <property type="entry name" value="Homeodomain-like"/>
    <property type="match status" value="1"/>
</dbReference>
<dbReference type="PANTHER" id="PTHR30055:SF234">
    <property type="entry name" value="HTH-TYPE TRANSCRIPTIONAL REGULATOR BETI"/>
    <property type="match status" value="1"/>
</dbReference>
<evidence type="ECO:0000313" key="7">
    <source>
        <dbReference type="Proteomes" id="UP000193907"/>
    </source>
</evidence>
<evidence type="ECO:0000256" key="1">
    <source>
        <dbReference type="ARBA" id="ARBA00023015"/>
    </source>
</evidence>
<dbReference type="InterPro" id="IPR050109">
    <property type="entry name" value="HTH-type_TetR-like_transc_reg"/>
</dbReference>
<gene>
    <name evidence="6" type="ORF">AWB95_04910</name>
</gene>
<dbReference type="Gene3D" id="1.10.357.10">
    <property type="entry name" value="Tetracycline Repressor, domain 2"/>
    <property type="match status" value="1"/>
</dbReference>
<dbReference type="PROSITE" id="PS50977">
    <property type="entry name" value="HTH_TETR_2"/>
    <property type="match status" value="1"/>
</dbReference>
<evidence type="ECO:0000256" key="4">
    <source>
        <dbReference type="PROSITE-ProRule" id="PRU00335"/>
    </source>
</evidence>
<accession>A0A1X1RUQ7</accession>
<sequence length="221" mass="23843">MISGAAPGEKGARPLRADAKLNRDRILAAAAELFAERGLSVPLEEIAGRAGVGVATLYRRFPTRADLAAAAFERNMSRYTEAVDRALANPRAWDGFRALVFELCELQAGDAGLRDLLTTAFPATSAVEQRTNETVDKLRELVRRAQAEEKLRPDAVAGDIVVMLMANAGVLRTTGSAAPDAWRRFAALMVDAFGARPEVPLPAAPPEHELRRSIALLTEGR</sequence>
<feature type="DNA-binding region" description="H-T-H motif" evidence="4">
    <location>
        <begin position="42"/>
        <end position="61"/>
    </location>
</feature>
<dbReference type="GO" id="GO:0003700">
    <property type="term" value="F:DNA-binding transcription factor activity"/>
    <property type="evidence" value="ECO:0007669"/>
    <property type="project" value="TreeGrafter"/>
</dbReference>
<name>A0A1X1RUQ7_MYCCE</name>
<dbReference type="STRING" id="28045.AWB95_04910"/>
<reference evidence="6 7" key="1">
    <citation type="submission" date="2016-01" db="EMBL/GenBank/DDBJ databases">
        <title>The new phylogeny of the genus Mycobacterium.</title>
        <authorList>
            <person name="Tarcisio F."/>
            <person name="Conor M."/>
            <person name="Antonella G."/>
            <person name="Elisabetta G."/>
            <person name="Giulia F.S."/>
            <person name="Sara T."/>
            <person name="Anna F."/>
            <person name="Clotilde B."/>
            <person name="Roberto B."/>
            <person name="Veronica D.S."/>
            <person name="Fabio R."/>
            <person name="Monica P."/>
            <person name="Olivier J."/>
            <person name="Enrico T."/>
            <person name="Nicola S."/>
        </authorList>
    </citation>
    <scope>NUCLEOTIDE SEQUENCE [LARGE SCALE GENOMIC DNA]</scope>
    <source>
        <strain evidence="6 7">DSM 44243</strain>
    </source>
</reference>
<dbReference type="InterPro" id="IPR009057">
    <property type="entry name" value="Homeodomain-like_sf"/>
</dbReference>
<dbReference type="EMBL" id="LQOM01000016">
    <property type="protein sequence ID" value="ORV18138.1"/>
    <property type="molecule type" value="Genomic_DNA"/>
</dbReference>
<protein>
    <submittedName>
        <fullName evidence="6">TetR family transcriptional regulator</fullName>
    </submittedName>
</protein>
<dbReference type="SUPFAM" id="SSF48498">
    <property type="entry name" value="Tetracyclin repressor-like, C-terminal domain"/>
    <property type="match status" value="1"/>
</dbReference>
<dbReference type="InterPro" id="IPR001647">
    <property type="entry name" value="HTH_TetR"/>
</dbReference>
<keyword evidence="2 4" id="KW-0238">DNA-binding</keyword>
<evidence type="ECO:0000313" key="6">
    <source>
        <dbReference type="EMBL" id="ORV18138.1"/>
    </source>
</evidence>
<dbReference type="GO" id="GO:0000976">
    <property type="term" value="F:transcription cis-regulatory region binding"/>
    <property type="evidence" value="ECO:0007669"/>
    <property type="project" value="TreeGrafter"/>
</dbReference>
<dbReference type="InterPro" id="IPR036271">
    <property type="entry name" value="Tet_transcr_reg_TetR-rel_C_sf"/>
</dbReference>
<comment type="caution">
    <text evidence="6">The sequence shown here is derived from an EMBL/GenBank/DDBJ whole genome shotgun (WGS) entry which is preliminary data.</text>
</comment>